<keyword evidence="3" id="KW-0285">Flavoprotein</keyword>
<evidence type="ECO:0000256" key="4">
    <source>
        <dbReference type="ARBA" id="ARBA00022827"/>
    </source>
</evidence>
<comment type="caution">
    <text evidence="6">The sequence shown here is derived from an EMBL/GenBank/DDBJ whole genome shotgun (WGS) entry which is preliminary data.</text>
</comment>
<keyword evidence="7" id="KW-1185">Reference proteome</keyword>
<evidence type="ECO:0000313" key="6">
    <source>
        <dbReference type="EMBL" id="PXY46473.1"/>
    </source>
</evidence>
<evidence type="ECO:0000256" key="3">
    <source>
        <dbReference type="ARBA" id="ARBA00022630"/>
    </source>
</evidence>
<dbReference type="EMBL" id="QJHL01000001">
    <property type="protein sequence ID" value="PXY46473.1"/>
    <property type="molecule type" value="Genomic_DNA"/>
</dbReference>
<proteinExistence type="inferred from homology"/>
<dbReference type="PANTHER" id="PTHR47470:SF1">
    <property type="entry name" value="FAD-DEPENDENT OXIDOREDUCTASE 2 FAD BINDING DOMAIN-CONTAINING PROTEIN"/>
    <property type="match status" value="1"/>
</dbReference>
<dbReference type="AlphaFoldDB" id="A0A2V4C8M8"/>
<comment type="similarity">
    <text evidence="2">Belongs to the GMC oxidoreductase family.</text>
</comment>
<dbReference type="OrthoDB" id="9787779at2"/>
<gene>
    <name evidence="6" type="ORF">DMB68_04680</name>
</gene>
<dbReference type="SUPFAM" id="SSF53474">
    <property type="entry name" value="alpha/beta-Hydrolases"/>
    <property type="match status" value="1"/>
</dbReference>
<dbReference type="InterPro" id="IPR029058">
    <property type="entry name" value="AB_hydrolase_fold"/>
</dbReference>
<evidence type="ECO:0000256" key="2">
    <source>
        <dbReference type="ARBA" id="ARBA00010790"/>
    </source>
</evidence>
<organism evidence="6 7">
    <name type="scientific">Flavobacterium hydrophilum</name>
    <dbReference type="NCBI Taxonomy" id="2211445"/>
    <lineage>
        <taxon>Bacteria</taxon>
        <taxon>Pseudomonadati</taxon>
        <taxon>Bacteroidota</taxon>
        <taxon>Flavobacteriia</taxon>
        <taxon>Flavobacteriales</taxon>
        <taxon>Flavobacteriaceae</taxon>
        <taxon>Flavobacterium</taxon>
    </lineage>
</organism>
<reference evidence="6 7" key="1">
    <citation type="submission" date="2018-05" db="EMBL/GenBank/DDBJ databases">
        <title>Flavobacterium sp. strain IMCC34758, incomplete genome.</title>
        <authorList>
            <person name="Joung Y."/>
        </authorList>
    </citation>
    <scope>NUCLEOTIDE SEQUENCE [LARGE SCALE GENOMIC DNA]</scope>
    <source>
        <strain evidence="6 7">IMCC34758</strain>
    </source>
</reference>
<evidence type="ECO:0000256" key="1">
    <source>
        <dbReference type="ARBA" id="ARBA00001974"/>
    </source>
</evidence>
<evidence type="ECO:0000256" key="5">
    <source>
        <dbReference type="ARBA" id="ARBA00023002"/>
    </source>
</evidence>
<name>A0A2V4C8M8_9FLAO</name>
<accession>A0A2V4C8M8</accession>
<dbReference type="RefSeq" id="WP_110345481.1">
    <property type="nucleotide sequence ID" value="NZ_QJHL01000001.1"/>
</dbReference>
<keyword evidence="4" id="KW-0274">FAD</keyword>
<comment type="cofactor">
    <cofactor evidence="1">
        <name>FAD</name>
        <dbReference type="ChEBI" id="CHEBI:57692"/>
    </cofactor>
</comment>
<dbReference type="PANTHER" id="PTHR47470">
    <property type="entry name" value="CHOLESTEROL OXIDASE"/>
    <property type="match status" value="1"/>
</dbReference>
<keyword evidence="5" id="KW-0560">Oxidoreductase</keyword>
<dbReference type="Proteomes" id="UP000247681">
    <property type="component" value="Unassembled WGS sequence"/>
</dbReference>
<dbReference type="Gene3D" id="3.40.50.1820">
    <property type="entry name" value="alpha/beta hydrolase"/>
    <property type="match status" value="1"/>
</dbReference>
<protein>
    <submittedName>
        <fullName evidence="6">Esterase</fullName>
    </submittedName>
</protein>
<dbReference type="InterPro" id="IPR052542">
    <property type="entry name" value="Cholesterol_Oxidase"/>
</dbReference>
<dbReference type="GO" id="GO:0016491">
    <property type="term" value="F:oxidoreductase activity"/>
    <property type="evidence" value="ECO:0007669"/>
    <property type="project" value="UniProtKB-KW"/>
</dbReference>
<sequence length="337" mass="38269">MPNHTFDIIPFKTLDGFECNLWRVKHDGSKHRGPVLLVHGAGVRANIFNPPNEINLLDILVDAGYDIFLENWRASTEFPANKWDLDIVAINDHPAAVQKVCEVSNSKTCKAIIHCQGSTSFMISAVLGLVPQVTTIVTNAVSLHPVVPNWSRVKLDVILEMASLITNYLNPEWGNKAPDFRSKFFKALVLCTHFEKDTTVGKFVSFVYGSGFPALWELKNLTNETKEWIRGEFGPVPIHFFRHIRKGVHHGSLVSLDGKKHYADSKPATTARFIFFTGKLNKCFKSKSQENSFNYFNKIKPDYHKLYVYDTYSHLDIFLGKNAHKEIFPAMIEELNT</sequence>
<evidence type="ECO:0000313" key="7">
    <source>
        <dbReference type="Proteomes" id="UP000247681"/>
    </source>
</evidence>